<evidence type="ECO:0000256" key="1">
    <source>
        <dbReference type="ARBA" id="ARBA00004141"/>
    </source>
</evidence>
<keyword evidence="11" id="KW-1185">Reference proteome</keyword>
<keyword evidence="7 8" id="KW-0472">Membrane</keyword>
<evidence type="ECO:0000256" key="8">
    <source>
        <dbReference type="RuleBase" id="RU362088"/>
    </source>
</evidence>
<dbReference type="NCBIfam" id="TIGR00820">
    <property type="entry name" value="zip"/>
    <property type="match status" value="1"/>
</dbReference>
<dbReference type="Pfam" id="PF02535">
    <property type="entry name" value="Zip"/>
    <property type="match status" value="1"/>
</dbReference>
<gene>
    <name evidence="10" type="ORF">METBIDRAFT_46787</name>
</gene>
<evidence type="ECO:0000256" key="5">
    <source>
        <dbReference type="ARBA" id="ARBA00022989"/>
    </source>
</evidence>
<organism evidence="10 11">
    <name type="scientific">Metschnikowia bicuspidata var. bicuspidata NRRL YB-4993</name>
    <dbReference type="NCBI Taxonomy" id="869754"/>
    <lineage>
        <taxon>Eukaryota</taxon>
        <taxon>Fungi</taxon>
        <taxon>Dikarya</taxon>
        <taxon>Ascomycota</taxon>
        <taxon>Saccharomycotina</taxon>
        <taxon>Pichiomycetes</taxon>
        <taxon>Metschnikowiaceae</taxon>
        <taxon>Metschnikowia</taxon>
    </lineage>
</organism>
<proteinExistence type="inferred from homology"/>
<evidence type="ECO:0000256" key="2">
    <source>
        <dbReference type="ARBA" id="ARBA00006939"/>
    </source>
</evidence>
<evidence type="ECO:0000256" key="7">
    <source>
        <dbReference type="ARBA" id="ARBA00023136"/>
    </source>
</evidence>
<dbReference type="PANTHER" id="PTHR11040:SF44">
    <property type="entry name" value="PROTEIN ZNTC-RELATED"/>
    <property type="match status" value="1"/>
</dbReference>
<comment type="subcellular location">
    <subcellularLocation>
        <location evidence="1 8">Membrane</location>
        <topology evidence="1 8">Multi-pass membrane protein</topology>
    </subcellularLocation>
</comment>
<evidence type="ECO:0000256" key="6">
    <source>
        <dbReference type="ARBA" id="ARBA00023065"/>
    </source>
</evidence>
<feature type="transmembrane region" description="Helical" evidence="8">
    <location>
        <begin position="192"/>
        <end position="214"/>
    </location>
</feature>
<dbReference type="Proteomes" id="UP000092555">
    <property type="component" value="Unassembled WGS sequence"/>
</dbReference>
<keyword evidence="3 8" id="KW-0813">Transport</keyword>
<feature type="transmembrane region" description="Helical" evidence="8">
    <location>
        <begin position="326"/>
        <end position="344"/>
    </location>
</feature>
<feature type="transmembrane region" description="Helical" evidence="8">
    <location>
        <begin position="285"/>
        <end position="305"/>
    </location>
</feature>
<feature type="transmembrane region" description="Helical" evidence="8">
    <location>
        <begin position="97"/>
        <end position="117"/>
    </location>
</feature>
<keyword evidence="5 8" id="KW-1133">Transmembrane helix</keyword>
<feature type="transmembrane region" description="Helical" evidence="8">
    <location>
        <begin position="220"/>
        <end position="241"/>
    </location>
</feature>
<dbReference type="GeneID" id="30031055"/>
<keyword evidence="4 8" id="KW-0812">Transmembrane</keyword>
<comment type="similarity">
    <text evidence="2 8">Belongs to the ZIP transporter (TC 2.A.5) family.</text>
</comment>
<evidence type="ECO:0000256" key="3">
    <source>
        <dbReference type="ARBA" id="ARBA00022448"/>
    </source>
</evidence>
<sequence>TSKVSMLSTCGTASEFNGEYMGARIASVFVLLALSAAGSFFPLLAINYKFFRIPDIVIFLTRYFGSGVIVATAFIHLLGESQTSLSHPCVGEIFLEYSWSAAFSLMGVVLMFTIEAFTHRRLDRRNRLALLLCGMGSHDHEKAESHEETTEICVCTGESSNEDSGTTTEVPSTAEAPEKAPKEAVIKALVNIYLLEFGIVFHSIFVGLSLAIAGEGFKTLFVAISFHQFFEGMGIGARFATAKWPEHLKRIPWYLSAAYTVTTPIGIAAGLGVRNLYLENSPVSLIVVGVFDGFCSGLLIYNSLVELMARDFISDPLMKNISNFRFALAYGMFLTGALMMSIVGKWA</sequence>
<dbReference type="PANTHER" id="PTHR11040">
    <property type="entry name" value="ZINC/IRON TRANSPORTER"/>
    <property type="match status" value="1"/>
</dbReference>
<evidence type="ECO:0000256" key="4">
    <source>
        <dbReference type="ARBA" id="ARBA00022692"/>
    </source>
</evidence>
<keyword evidence="6 8" id="KW-0406">Ion transport</keyword>
<feature type="region of interest" description="Disordered" evidence="9">
    <location>
        <begin position="157"/>
        <end position="176"/>
    </location>
</feature>
<evidence type="ECO:0000313" key="10">
    <source>
        <dbReference type="EMBL" id="OBA19279.1"/>
    </source>
</evidence>
<dbReference type="GO" id="GO:0005385">
    <property type="term" value="F:zinc ion transmembrane transporter activity"/>
    <property type="evidence" value="ECO:0007669"/>
    <property type="project" value="InterPro"/>
</dbReference>
<dbReference type="STRING" id="869754.A0A1A0H5C0"/>
<evidence type="ECO:0000313" key="11">
    <source>
        <dbReference type="Proteomes" id="UP000092555"/>
    </source>
</evidence>
<dbReference type="EMBL" id="LXTC01000007">
    <property type="protein sequence ID" value="OBA19279.1"/>
    <property type="molecule type" value="Genomic_DNA"/>
</dbReference>
<comment type="caution">
    <text evidence="10">The sequence shown here is derived from an EMBL/GenBank/DDBJ whole genome shotgun (WGS) entry which is preliminary data.</text>
</comment>
<accession>A0A1A0H5C0</accession>
<dbReference type="AlphaFoldDB" id="A0A1A0H5C0"/>
<feature type="compositionally biased region" description="Polar residues" evidence="9">
    <location>
        <begin position="157"/>
        <end position="171"/>
    </location>
</feature>
<protein>
    <submittedName>
        <fullName evidence="10">ZIP zinc/iron transport family</fullName>
    </submittedName>
</protein>
<dbReference type="RefSeq" id="XP_018709811.1">
    <property type="nucleotide sequence ID" value="XM_018858079.1"/>
</dbReference>
<dbReference type="InterPro" id="IPR004698">
    <property type="entry name" value="Zn/Fe_permease_fun/pln"/>
</dbReference>
<dbReference type="InterPro" id="IPR003689">
    <property type="entry name" value="ZIP"/>
</dbReference>
<feature type="non-terminal residue" evidence="10">
    <location>
        <position position="1"/>
    </location>
</feature>
<feature type="transmembrane region" description="Helical" evidence="8">
    <location>
        <begin position="253"/>
        <end position="273"/>
    </location>
</feature>
<dbReference type="OrthoDB" id="448280at2759"/>
<feature type="transmembrane region" description="Helical" evidence="8">
    <location>
        <begin position="56"/>
        <end position="77"/>
    </location>
</feature>
<name>A0A1A0H5C0_9ASCO</name>
<evidence type="ECO:0000256" key="9">
    <source>
        <dbReference type="SAM" id="MobiDB-lite"/>
    </source>
</evidence>
<dbReference type="GO" id="GO:0005886">
    <property type="term" value="C:plasma membrane"/>
    <property type="evidence" value="ECO:0007669"/>
    <property type="project" value="TreeGrafter"/>
</dbReference>
<feature type="transmembrane region" description="Helical" evidence="8">
    <location>
        <begin position="25"/>
        <end position="44"/>
    </location>
</feature>
<reference evidence="10 11" key="1">
    <citation type="submission" date="2016-05" db="EMBL/GenBank/DDBJ databases">
        <title>Comparative genomics of biotechnologically important yeasts.</title>
        <authorList>
            <consortium name="DOE Joint Genome Institute"/>
            <person name="Riley R."/>
            <person name="Haridas S."/>
            <person name="Wolfe K.H."/>
            <person name="Lopes M.R."/>
            <person name="Hittinger C.T."/>
            <person name="Goker M."/>
            <person name="Salamov A."/>
            <person name="Wisecaver J."/>
            <person name="Long T.M."/>
            <person name="Aerts A.L."/>
            <person name="Barry K."/>
            <person name="Choi C."/>
            <person name="Clum A."/>
            <person name="Coughlan A.Y."/>
            <person name="Deshpande S."/>
            <person name="Douglass A.P."/>
            <person name="Hanson S.J."/>
            <person name="Klenk H.-P."/>
            <person name="LaButti K."/>
            <person name="Lapidus A."/>
            <person name="Lindquist E."/>
            <person name="Lipzen A."/>
            <person name="Meier-kolthoff J.P."/>
            <person name="Ohm R.A."/>
            <person name="Otillar R.P."/>
            <person name="Pangilinan J."/>
            <person name="Peng Y."/>
            <person name="Rokas A."/>
            <person name="Rosa C.A."/>
            <person name="Scheuner C."/>
            <person name="Sibirny A.A."/>
            <person name="Slot J.C."/>
            <person name="Stielow J.B."/>
            <person name="Sun H."/>
            <person name="Kurtzman C.P."/>
            <person name="Blackwell M."/>
            <person name="Grigoriev I.V."/>
            <person name="Jeffries T.W."/>
        </authorList>
    </citation>
    <scope>NUCLEOTIDE SEQUENCE [LARGE SCALE GENOMIC DNA]</scope>
    <source>
        <strain evidence="10 11">NRRL YB-4993</strain>
    </source>
</reference>